<name>A0AC34GUY7_9BILA</name>
<dbReference type="Proteomes" id="UP000887579">
    <property type="component" value="Unplaced"/>
</dbReference>
<accession>A0AC34GUY7</accession>
<reference evidence="2" key="1">
    <citation type="submission" date="2022-11" db="UniProtKB">
        <authorList>
            <consortium name="WormBaseParasite"/>
        </authorList>
    </citation>
    <scope>IDENTIFICATION</scope>
</reference>
<dbReference type="WBParaSite" id="ES5_v2.g8391.t1">
    <property type="protein sequence ID" value="ES5_v2.g8391.t1"/>
    <property type="gene ID" value="ES5_v2.g8391"/>
</dbReference>
<protein>
    <submittedName>
        <fullName evidence="2">Uncharacterized protein</fullName>
    </submittedName>
</protein>
<organism evidence="1 2">
    <name type="scientific">Panagrolaimus sp. ES5</name>
    <dbReference type="NCBI Taxonomy" id="591445"/>
    <lineage>
        <taxon>Eukaryota</taxon>
        <taxon>Metazoa</taxon>
        <taxon>Ecdysozoa</taxon>
        <taxon>Nematoda</taxon>
        <taxon>Chromadorea</taxon>
        <taxon>Rhabditida</taxon>
        <taxon>Tylenchina</taxon>
        <taxon>Panagrolaimomorpha</taxon>
        <taxon>Panagrolaimoidea</taxon>
        <taxon>Panagrolaimidae</taxon>
        <taxon>Panagrolaimus</taxon>
    </lineage>
</organism>
<evidence type="ECO:0000313" key="1">
    <source>
        <dbReference type="Proteomes" id="UP000887579"/>
    </source>
</evidence>
<proteinExistence type="predicted"/>
<sequence length="793" mass="94070">MIHLIVKDKIDDFQFAGKCKITIDPFSQILFIEPEIEEFKLISATFKWKFVAQKNIILVFAEHNFQDFGLIFKNEKLCKKVCDILIKKEATEGYKGLVKERFSIFMDISKIDETILKMKEKFVEWIKENYGKEKAKYIHILKQHNLYNLIFSNGDGNTSRILRKRKCPTKNFEADEENHDSDVNELLSRDGSSSESYDEETDSENPPSKKAKLSKNFHNSNSQKIIVKPNFEYLEYQHLGIIRKRLFIFYTNDKTKCYEYYWCTPEKVFSCCGCARKMKKVRAEICQKLNGTKYVKLGQKEHVCEMREYQPEKYIYDPSTDIVQKPNFKLAEYMKRGIQKSNLIIFCPTNKNLCYEYTFSKDVKKYYCLECRKAAKAVIVSAKIEKNENGEDCVILNKTQHVCDLREFNPEKYKSDIVIPKNMFEFFENTVYGKISTKLLIFTSTEKKMCHIFFNNRYSFSCRKCCSLNAMLCKNDNGEEYISLQDKKHVCQPYEYSTDLFKDKIKQKVKMSNIPKVVNPSKIIKAPNFQLIKRRRAGEWFNKLIVLTSDDKKLCYEYSWDETHKHFICRICKHNSMSVSAKVIRNEGNEEYVVLGEREHICKPREYIPEDLNLKILKKTDYKIESLIIRGNENQYLFVNDKTDKNLWYRYCYYKDKKRFYCNFCKTCCVSAILHHADENREEYIELSNAEHDCQPKPIPESKIINLPNFKIDTDGKNQKHLIIFDKNDKTLCYIYNNRKAKDKFFCKKCNTFTYTVNATLRKNQNGEDYIELGKNDHLCKPEKYLKQQRLFV</sequence>
<evidence type="ECO:0000313" key="2">
    <source>
        <dbReference type="WBParaSite" id="ES5_v2.g8391.t1"/>
    </source>
</evidence>